<sequence length="236" mass="26713">MVDRPYRLEELLEKLKGITRGIAHIFEGPTRKACDTARAASDKIPGAGRAAIAEPGTESGSRRGDADLEGSPDARPSVHDLKRHAYELYDELAARLHEKWRAERLREEGGADRPPKTVEHDLEWIAEHGTDQVYLVGTAYHDLPFDYRRENYESAKVATDIVLDGHLAGRDLGTPEFMETAAEYVHIAWLERNHEHAPADQKLPYDRLTEDEKEKDRVVVRAALELVHERLRGGPR</sequence>
<accession>A0ABV2WR53</accession>
<dbReference type="Proteomes" id="UP001550628">
    <property type="component" value="Unassembled WGS sequence"/>
</dbReference>
<keyword evidence="3" id="KW-1185">Reference proteome</keyword>
<evidence type="ECO:0000256" key="1">
    <source>
        <dbReference type="SAM" id="MobiDB-lite"/>
    </source>
</evidence>
<protein>
    <submittedName>
        <fullName evidence="2">Uncharacterized protein</fullName>
    </submittedName>
</protein>
<evidence type="ECO:0000313" key="3">
    <source>
        <dbReference type="Proteomes" id="UP001550628"/>
    </source>
</evidence>
<organism evidence="2 3">
    <name type="scientific">Nocardia rhamnosiphila</name>
    <dbReference type="NCBI Taxonomy" id="426716"/>
    <lineage>
        <taxon>Bacteria</taxon>
        <taxon>Bacillati</taxon>
        <taxon>Actinomycetota</taxon>
        <taxon>Actinomycetes</taxon>
        <taxon>Mycobacteriales</taxon>
        <taxon>Nocardiaceae</taxon>
        <taxon>Nocardia</taxon>
    </lineage>
</organism>
<dbReference type="RefSeq" id="WP_356956443.1">
    <property type="nucleotide sequence ID" value="NZ_JBEYBD010000006.1"/>
</dbReference>
<evidence type="ECO:0000313" key="2">
    <source>
        <dbReference type="EMBL" id="MEU1953369.1"/>
    </source>
</evidence>
<dbReference type="EMBL" id="JBEYBF010000009">
    <property type="protein sequence ID" value="MEU1953369.1"/>
    <property type="molecule type" value="Genomic_DNA"/>
</dbReference>
<feature type="region of interest" description="Disordered" evidence="1">
    <location>
        <begin position="39"/>
        <end position="79"/>
    </location>
</feature>
<name>A0ABV2WR53_9NOCA</name>
<gene>
    <name evidence="2" type="ORF">ABZ510_16015</name>
</gene>
<comment type="caution">
    <text evidence="2">The sequence shown here is derived from an EMBL/GenBank/DDBJ whole genome shotgun (WGS) entry which is preliminary data.</text>
</comment>
<proteinExistence type="predicted"/>
<reference evidence="2 3" key="1">
    <citation type="submission" date="2024-06" db="EMBL/GenBank/DDBJ databases">
        <title>The Natural Products Discovery Center: Release of the First 8490 Sequenced Strains for Exploring Actinobacteria Biosynthetic Diversity.</title>
        <authorList>
            <person name="Kalkreuter E."/>
            <person name="Kautsar S.A."/>
            <person name="Yang D."/>
            <person name="Bader C.D."/>
            <person name="Teijaro C.N."/>
            <person name="Fluegel L."/>
            <person name="Davis C.M."/>
            <person name="Simpson J.R."/>
            <person name="Lauterbach L."/>
            <person name="Steele A.D."/>
            <person name="Gui C."/>
            <person name="Meng S."/>
            <person name="Li G."/>
            <person name="Viehrig K."/>
            <person name="Ye F."/>
            <person name="Su P."/>
            <person name="Kiefer A.F."/>
            <person name="Nichols A."/>
            <person name="Cepeda A.J."/>
            <person name="Yan W."/>
            <person name="Fan B."/>
            <person name="Jiang Y."/>
            <person name="Adhikari A."/>
            <person name="Zheng C.-J."/>
            <person name="Schuster L."/>
            <person name="Cowan T.M."/>
            <person name="Smanski M.J."/>
            <person name="Chevrette M.G."/>
            <person name="De Carvalho L.P.S."/>
            <person name="Shen B."/>
        </authorList>
    </citation>
    <scope>NUCLEOTIDE SEQUENCE [LARGE SCALE GENOMIC DNA]</scope>
    <source>
        <strain evidence="2 3">NPDC019708</strain>
    </source>
</reference>